<dbReference type="Gene3D" id="3.40.50.10770">
    <property type="entry name" value="Hypothetical protein VC1899 like domain (Restriction endonuclease-like)"/>
    <property type="match status" value="1"/>
</dbReference>
<keyword evidence="2" id="KW-1185">Reference proteome</keyword>
<dbReference type="InterPro" id="IPR011856">
    <property type="entry name" value="tRNA_endonuc-like_dom_sf"/>
</dbReference>
<comment type="caution">
    <text evidence="1">The sequence shown here is derived from an EMBL/GenBank/DDBJ whole genome shotgun (WGS) entry which is preliminary data.</text>
</comment>
<proteinExistence type="predicted"/>
<dbReference type="AlphaFoldDB" id="G9WV61"/>
<name>G9WV61_9FIRM</name>
<dbReference type="PATRIC" id="fig|796944.3.peg.1521"/>
<sequence length="390" mass="44305">MVVVFEFLSEEPIENLITCMNFKVDKLVLFGNYDRVASQKEKTECFLKRYCGVKDVLFRVLSEKDLQSVLSVMRQEIEAALKQNAELYFDITGGESLMLVAFGMLSKEYKTPIHLYDVSKCKLIELNEGADKNLSKDVEQQKIELNLEAVIEMHGGKINDSLHKETKTVANADAEKDILGIWEVMKRYSASWNLFSQFMRDHMQADENGEVIRKEATVLQALKASPSNFSSVSLLNQILDALGEAGVLLDVVHAAGMYRFSFKNRAIKSYLWDGGSVLELYTYLRERKSATECQVGVYLDWDGVLHGTGGGDVFNEIDVLALHGYIPTFISCKSGNMSPQQILHSFYELDTVANRFGGKYAKRLLVLTMELTKVYQDRAKEMRIELRFEK</sequence>
<evidence type="ECO:0000313" key="1">
    <source>
        <dbReference type="EMBL" id="EHL11462.1"/>
    </source>
</evidence>
<dbReference type="EMBL" id="AFZD01000017">
    <property type="protein sequence ID" value="EHL11462.1"/>
    <property type="molecule type" value="Genomic_DNA"/>
</dbReference>
<dbReference type="SUPFAM" id="SSF52980">
    <property type="entry name" value="Restriction endonuclease-like"/>
    <property type="match status" value="1"/>
</dbReference>
<protein>
    <recommendedName>
        <fullName evidence="3">DUF1887 family protein</fullName>
    </recommendedName>
</protein>
<organism evidence="1 2">
    <name type="scientific">Oribacterium asaccharolyticum ACB7</name>
    <dbReference type="NCBI Taxonomy" id="796944"/>
    <lineage>
        <taxon>Bacteria</taxon>
        <taxon>Bacillati</taxon>
        <taxon>Bacillota</taxon>
        <taxon>Clostridia</taxon>
        <taxon>Lachnospirales</taxon>
        <taxon>Lachnospiraceae</taxon>
        <taxon>Oribacterium</taxon>
    </lineage>
</organism>
<dbReference type="GO" id="GO:0003676">
    <property type="term" value="F:nucleic acid binding"/>
    <property type="evidence" value="ECO:0007669"/>
    <property type="project" value="InterPro"/>
</dbReference>
<dbReference type="HOGENOM" id="CLU_648652_0_0_9"/>
<accession>G9WV61</accession>
<dbReference type="Gene3D" id="3.40.1350.10">
    <property type="match status" value="1"/>
</dbReference>
<evidence type="ECO:0008006" key="3">
    <source>
        <dbReference type="Google" id="ProtNLM"/>
    </source>
</evidence>
<gene>
    <name evidence="1" type="ORF">HMPREF9624_00795</name>
</gene>
<dbReference type="InterPro" id="IPR011335">
    <property type="entry name" value="Restrct_endonuc-II-like"/>
</dbReference>
<evidence type="ECO:0000313" key="2">
    <source>
        <dbReference type="Proteomes" id="UP000003527"/>
    </source>
</evidence>
<reference evidence="1 2" key="1">
    <citation type="submission" date="2011-08" db="EMBL/GenBank/DDBJ databases">
        <title>The Genome Sequence of Oribacterium sp. ACB7.</title>
        <authorList>
            <consortium name="The Broad Institute Genome Sequencing Platform"/>
            <person name="Earl A."/>
            <person name="Ward D."/>
            <person name="Feldgarden M."/>
            <person name="Gevers D."/>
            <person name="Sizova M."/>
            <person name="Hazen A."/>
            <person name="Epstein S."/>
            <person name="Young S.K."/>
            <person name="Zeng Q."/>
            <person name="Gargeya S."/>
            <person name="Fitzgerald M."/>
            <person name="Haas B."/>
            <person name="Abouelleil A."/>
            <person name="Alvarado L."/>
            <person name="Arachchi H.M."/>
            <person name="Berlin A."/>
            <person name="Brown A."/>
            <person name="Chapman S.B."/>
            <person name="Chen Z."/>
            <person name="Dunbar C."/>
            <person name="Freedman E."/>
            <person name="Gearin G."/>
            <person name="Gellesch M."/>
            <person name="Goldberg J."/>
            <person name="Griggs A."/>
            <person name="Gujja S."/>
            <person name="Heiman D."/>
            <person name="Howarth C."/>
            <person name="Larson L."/>
            <person name="Lui A."/>
            <person name="MacDonald P.J.P."/>
            <person name="Montmayeur A."/>
            <person name="Murphy C."/>
            <person name="Neiman D."/>
            <person name="Pearson M."/>
            <person name="Priest M."/>
            <person name="Roberts A."/>
            <person name="Saif S."/>
            <person name="Shea T."/>
            <person name="Shenoy N."/>
            <person name="Sisk P."/>
            <person name="Stolte C."/>
            <person name="Sykes S."/>
            <person name="Wortman J."/>
            <person name="Nusbaum C."/>
            <person name="Birren B."/>
        </authorList>
    </citation>
    <scope>NUCLEOTIDE SEQUENCE [LARGE SCALE GENOMIC DNA]</scope>
    <source>
        <strain evidence="1 2">ACB7</strain>
    </source>
</reference>
<dbReference type="Proteomes" id="UP000003527">
    <property type="component" value="Unassembled WGS sequence"/>
</dbReference>